<proteinExistence type="predicted"/>
<dbReference type="Proteomes" id="UP000472372">
    <property type="component" value="Chromosome 2"/>
</dbReference>
<feature type="compositionally biased region" description="Acidic residues" evidence="1">
    <location>
        <begin position="46"/>
        <end position="59"/>
    </location>
</feature>
<evidence type="ECO:0000256" key="1">
    <source>
        <dbReference type="SAM" id="MobiDB-lite"/>
    </source>
</evidence>
<reference evidence="2" key="1">
    <citation type="submission" date="2021-02" db="EMBL/GenBank/DDBJ databases">
        <authorList>
            <person name="Syme A R."/>
            <person name="Syme A R."/>
            <person name="Moolhuijzen P."/>
        </authorList>
    </citation>
    <scope>NUCLEOTIDE SEQUENCE</scope>
    <source>
        <strain evidence="2">W1-1</strain>
    </source>
</reference>
<organism evidence="2 3">
    <name type="scientific">Pyrenophora teres f. teres</name>
    <dbReference type="NCBI Taxonomy" id="97479"/>
    <lineage>
        <taxon>Eukaryota</taxon>
        <taxon>Fungi</taxon>
        <taxon>Dikarya</taxon>
        <taxon>Ascomycota</taxon>
        <taxon>Pezizomycotina</taxon>
        <taxon>Dothideomycetes</taxon>
        <taxon>Pleosporomycetidae</taxon>
        <taxon>Pleosporales</taxon>
        <taxon>Pleosporineae</taxon>
        <taxon>Pleosporaceae</taxon>
        <taxon>Pyrenophora</taxon>
    </lineage>
</organism>
<feature type="region of interest" description="Disordered" evidence="1">
    <location>
        <begin position="259"/>
        <end position="308"/>
    </location>
</feature>
<evidence type="ECO:0000313" key="2">
    <source>
        <dbReference type="EMBL" id="CAE7007254.1"/>
    </source>
</evidence>
<gene>
    <name evidence="2" type="ORF">PTTW11_01521</name>
</gene>
<dbReference type="AlphaFoldDB" id="A0A6S6VIA6"/>
<feature type="compositionally biased region" description="Acidic residues" evidence="1">
    <location>
        <begin position="71"/>
        <end position="101"/>
    </location>
</feature>
<sequence length="308" mass="34924">MAIKQFQDLFSTTAGRRLGTGQEVTARQTKAKNKTNDEEYRPLTDVETESDDDGVEPDYDDKIVAERDTFDDLDNEDDDEDEQGQEEQEEEREGPGEEEEADTKAKKQAVNSENVPRRGDQEEIGADGKVILIKGSGIKNRKTILMGVIGDARYEQSRVKARLNLESIIERAEDNATGRMQSIHNFADEANRGLKRNPGATDYMATCLIGGFNDTGGAYQGRAELNDEYLKQGYHPLCRCGVCRNRKKNDEMSKAREALARRMKAERARRETERTEKDERRELRKASKVLRSGKKANEGCPLNEDWHE</sequence>
<dbReference type="EMBL" id="HG992978">
    <property type="protein sequence ID" value="CAE7007254.1"/>
    <property type="molecule type" value="Genomic_DNA"/>
</dbReference>
<feature type="compositionally biased region" description="Basic and acidic residues" evidence="1">
    <location>
        <begin position="34"/>
        <end position="44"/>
    </location>
</feature>
<feature type="region of interest" description="Disordered" evidence="1">
    <location>
        <begin position="1"/>
        <end position="122"/>
    </location>
</feature>
<protein>
    <submittedName>
        <fullName evidence="2">CDC45 domain containing protein</fullName>
    </submittedName>
</protein>
<accession>A0A6S6VIA6</accession>
<feature type="compositionally biased region" description="Basic and acidic residues" evidence="1">
    <location>
        <begin position="259"/>
        <end position="285"/>
    </location>
</feature>
<feature type="compositionally biased region" description="Basic and acidic residues" evidence="1">
    <location>
        <begin position="60"/>
        <end position="70"/>
    </location>
</feature>
<name>A0A6S6VIA6_9PLEO</name>
<evidence type="ECO:0000313" key="3">
    <source>
        <dbReference type="Proteomes" id="UP000472372"/>
    </source>
</evidence>